<dbReference type="Gene3D" id="3.40.50.1100">
    <property type="match status" value="2"/>
</dbReference>
<dbReference type="PIRSF" id="PIRSF006278">
    <property type="entry name" value="ACCD_DCysDesulf"/>
    <property type="match status" value="1"/>
</dbReference>
<evidence type="ECO:0000256" key="3">
    <source>
        <dbReference type="ARBA" id="ARBA00022898"/>
    </source>
</evidence>
<dbReference type="AlphaFoldDB" id="A0A7U8C1R1"/>
<proteinExistence type="inferred from homology"/>
<keyword evidence="8" id="KW-1185">Reference proteome</keyword>
<evidence type="ECO:0000256" key="4">
    <source>
        <dbReference type="PIRSR" id="PIRSR006278-1"/>
    </source>
</evidence>
<feature type="modified residue" description="N6-(pyridoxal phosphate)lysine" evidence="5">
    <location>
        <position position="40"/>
    </location>
</feature>
<dbReference type="InterPro" id="IPR027278">
    <property type="entry name" value="ACCD_DCysDesulf"/>
</dbReference>
<evidence type="ECO:0000313" key="8">
    <source>
        <dbReference type="Proteomes" id="UP000002171"/>
    </source>
</evidence>
<sequence>MFNPVSLPISRISDPVLSANGISLDMLRLDLTDEVISGNKWFKLKYNLMDAKSRGCKAVLSFGGAYSNHIHALAKAGLDLGIRTIGVIRGEPEYAKNPTLSDAIDWGMELHFVNRKDYRLRSDPGFLSHLREQYDCPYIVPEGGSNALALKGAMEILPSELIEFVCPDHVILPCGTGGTLSGIALSCRDTPVLGIPVLKNAGFLYDDISALMGLVTDNVPDNWSLDLEGHFGGYGKVSDQLLQFMQSFEVNNQIQLDPIYTAKMMLRIFQRIELGEYSRGSRLLAIHTGGLQGRRGAGCSAVPANCT</sequence>
<accession>A0A7U8C1R1</accession>
<comment type="similarity">
    <text evidence="2">Belongs to the ACC deaminase/D-cysteine desulfhydrase family.</text>
</comment>
<comment type="cofactor">
    <cofactor evidence="1">
        <name>pyridoxal 5'-phosphate</name>
        <dbReference type="ChEBI" id="CHEBI:597326"/>
    </cofactor>
</comment>
<dbReference type="InterPro" id="IPR036052">
    <property type="entry name" value="TrpB-like_PALP_sf"/>
</dbReference>
<dbReference type="OrthoDB" id="9801249at2"/>
<keyword evidence="3 5" id="KW-0663">Pyridoxal phosphate</keyword>
<feature type="domain" description="Tryptophan synthase beta chain-like PALP" evidence="6">
    <location>
        <begin position="38"/>
        <end position="289"/>
    </location>
</feature>
<dbReference type="PANTHER" id="PTHR43780">
    <property type="entry name" value="1-AMINOCYCLOPROPANE-1-CARBOXYLATE DEAMINASE-RELATED"/>
    <property type="match status" value="1"/>
</dbReference>
<evidence type="ECO:0000313" key="7">
    <source>
        <dbReference type="EMBL" id="EAR59843.1"/>
    </source>
</evidence>
<name>A0A7U8C1R1_NEPCE</name>
<feature type="active site" description="Nucleophile" evidence="4">
    <location>
        <position position="67"/>
    </location>
</feature>
<dbReference type="SUPFAM" id="SSF53686">
    <property type="entry name" value="Tryptophan synthase beta subunit-like PLP-dependent enzymes"/>
    <property type="match status" value="1"/>
</dbReference>
<dbReference type="PANTHER" id="PTHR43780:SF2">
    <property type="entry name" value="1-AMINOCYCLOPROPANE-1-CARBOXYLATE DEAMINASE-RELATED"/>
    <property type="match status" value="1"/>
</dbReference>
<dbReference type="RefSeq" id="WP_007020177.1">
    <property type="nucleotide sequence ID" value="NZ_CH724125.1"/>
</dbReference>
<evidence type="ECO:0000256" key="1">
    <source>
        <dbReference type="ARBA" id="ARBA00001933"/>
    </source>
</evidence>
<dbReference type="Proteomes" id="UP000002171">
    <property type="component" value="Unassembled WGS sequence"/>
</dbReference>
<evidence type="ECO:0000256" key="2">
    <source>
        <dbReference type="ARBA" id="ARBA00008639"/>
    </source>
</evidence>
<dbReference type="Pfam" id="PF00291">
    <property type="entry name" value="PALP"/>
    <property type="match status" value="1"/>
</dbReference>
<evidence type="ECO:0000256" key="5">
    <source>
        <dbReference type="PIRSR" id="PIRSR006278-2"/>
    </source>
</evidence>
<gene>
    <name evidence="7" type="ORF">MED92_12686</name>
</gene>
<dbReference type="InterPro" id="IPR001926">
    <property type="entry name" value="TrpB-like_PALP"/>
</dbReference>
<dbReference type="GO" id="GO:0019148">
    <property type="term" value="F:D-cysteine desulfhydrase activity"/>
    <property type="evidence" value="ECO:0007669"/>
    <property type="project" value="TreeGrafter"/>
</dbReference>
<organism evidence="7 8">
    <name type="scientific">Neptuniibacter caesariensis</name>
    <dbReference type="NCBI Taxonomy" id="207954"/>
    <lineage>
        <taxon>Bacteria</taxon>
        <taxon>Pseudomonadati</taxon>
        <taxon>Pseudomonadota</taxon>
        <taxon>Gammaproteobacteria</taxon>
        <taxon>Oceanospirillales</taxon>
        <taxon>Oceanospirillaceae</taxon>
        <taxon>Neptuniibacter</taxon>
    </lineage>
</organism>
<evidence type="ECO:0000259" key="6">
    <source>
        <dbReference type="Pfam" id="PF00291"/>
    </source>
</evidence>
<dbReference type="EMBL" id="AAOW01000031">
    <property type="protein sequence ID" value="EAR59843.1"/>
    <property type="molecule type" value="Genomic_DNA"/>
</dbReference>
<protein>
    <submittedName>
        <fullName evidence="7">1-aminocyclopropane-1-carboxylate deaminase</fullName>
    </submittedName>
</protein>
<comment type="caution">
    <text evidence="7">The sequence shown here is derived from an EMBL/GenBank/DDBJ whole genome shotgun (WGS) entry which is preliminary data.</text>
</comment>
<reference evidence="7 8" key="1">
    <citation type="submission" date="2006-02" db="EMBL/GenBank/DDBJ databases">
        <authorList>
            <person name="Pinhassi J."/>
            <person name="Pedros-Alio C."/>
            <person name="Ferriera S."/>
            <person name="Johnson J."/>
            <person name="Kravitz S."/>
            <person name="Halpern A."/>
            <person name="Remington K."/>
            <person name="Beeson K."/>
            <person name="Tran B."/>
            <person name="Rogers Y.-H."/>
            <person name="Friedman R."/>
            <person name="Venter J.C."/>
        </authorList>
    </citation>
    <scope>NUCLEOTIDE SEQUENCE [LARGE SCALE GENOMIC DNA]</scope>
    <source>
        <strain evidence="7 8">MED92</strain>
    </source>
</reference>